<evidence type="ECO:0000313" key="6">
    <source>
        <dbReference type="EMBL" id="PUX14655.1"/>
    </source>
</evidence>
<reference evidence="5 8" key="2">
    <citation type="submission" date="2019-08" db="EMBL/GenBank/DDBJ databases">
        <title>Prevalence, distribution, and phylogeny of type two toxin-antitoxin genes possessed by Cronobacter species where C. sakazakii homologs follow sequence type lineages.</title>
        <authorList>
            <person name="Finkelstein S."/>
            <person name="Negrete F."/>
            <person name="Jang H."/>
            <person name="Gopinath G.R."/>
            <person name="Tall B.D."/>
        </authorList>
    </citation>
    <scope>NUCLEOTIDE SEQUENCE [LARGE SCALE GENOMIC DNA]</scope>
    <source>
        <strain evidence="5 8">MOD1_GK1257</strain>
    </source>
</reference>
<dbReference type="Proteomes" id="UP000469927">
    <property type="component" value="Unassembled WGS sequence"/>
</dbReference>
<dbReference type="SUPFAM" id="SSF55331">
    <property type="entry name" value="Tautomerase/MIF"/>
    <property type="match status" value="1"/>
</dbReference>
<protein>
    <recommendedName>
        <fullName evidence="2">Tautomerase PptA</fullName>
        <ecNumber evidence="2">5.3.2.-</ecNumber>
    </recommendedName>
</protein>
<comment type="caution">
    <text evidence="6">The sequence shown here is derived from an EMBL/GenBank/DDBJ whole genome shotgun (WGS) entry which is preliminary data.</text>
</comment>
<dbReference type="AlphaFoldDB" id="A0A2T7AT15"/>
<keyword evidence="1 2" id="KW-0413">Isomerase</keyword>
<feature type="active site" description="Proton acceptor; via imino nitrogen" evidence="2 3">
    <location>
        <position position="2"/>
    </location>
</feature>
<comment type="subcellular location">
    <subcellularLocation>
        <location evidence="2">Cytoplasm</location>
    </subcellularLocation>
</comment>
<name>A0A2T7AT15_9ENTR</name>
<dbReference type="EMBL" id="WAGD01000020">
    <property type="protein sequence ID" value="KAB0882400.1"/>
    <property type="molecule type" value="Genomic_DNA"/>
</dbReference>
<dbReference type="HAMAP" id="MF_00718">
    <property type="entry name" value="Tautomerase_PptA"/>
    <property type="match status" value="1"/>
</dbReference>
<comment type="subunit">
    <text evidence="2">Homodimer.</text>
</comment>
<evidence type="ECO:0000313" key="7">
    <source>
        <dbReference type="Proteomes" id="UP000244378"/>
    </source>
</evidence>
<feature type="domain" description="4-oxalocrotonate tautomerase-like" evidence="4">
    <location>
        <begin position="2"/>
        <end position="52"/>
    </location>
</feature>
<dbReference type="EC" id="5.3.2.-" evidence="2"/>
<dbReference type="GeneID" id="92213142"/>
<evidence type="ECO:0000313" key="5">
    <source>
        <dbReference type="EMBL" id="KAB0882400.1"/>
    </source>
</evidence>
<dbReference type="Pfam" id="PF01361">
    <property type="entry name" value="Tautomerase"/>
    <property type="match status" value="1"/>
</dbReference>
<evidence type="ECO:0000256" key="1">
    <source>
        <dbReference type="ARBA" id="ARBA00023235"/>
    </source>
</evidence>
<evidence type="ECO:0000256" key="3">
    <source>
        <dbReference type="PIRSR" id="PIRSR037799-1"/>
    </source>
</evidence>
<keyword evidence="2" id="KW-0963">Cytoplasm</keyword>
<gene>
    <name evidence="2 5" type="primary">pptA</name>
    <name evidence="6" type="ORF">AUN14_09795</name>
    <name evidence="5" type="ORF">FZI19_08470</name>
</gene>
<dbReference type="InterPro" id="IPR014347">
    <property type="entry name" value="Tautomerase/MIF_sf"/>
</dbReference>
<evidence type="ECO:0000256" key="2">
    <source>
        <dbReference type="HAMAP-Rule" id="MF_00718"/>
    </source>
</evidence>
<dbReference type="EMBL" id="MSAE01000019">
    <property type="protein sequence ID" value="PUX14655.1"/>
    <property type="molecule type" value="Genomic_DNA"/>
</dbReference>
<dbReference type="OrthoDB" id="3395834at2"/>
<evidence type="ECO:0000259" key="4">
    <source>
        <dbReference type="Pfam" id="PF01361"/>
    </source>
</evidence>
<evidence type="ECO:0000313" key="8">
    <source>
        <dbReference type="Proteomes" id="UP000469927"/>
    </source>
</evidence>
<dbReference type="Gene3D" id="3.30.429.10">
    <property type="entry name" value="Macrophage Migration Inhibitory Factor"/>
    <property type="match status" value="1"/>
</dbReference>
<sequence length="76" mass="8692">MPHIDVKFFPRDLSEPQQQALAEALTQVIVKHLQSKESAVSVALNEVQPEQWKEAVWDKEIAPHLDTLARKPGYEM</sequence>
<dbReference type="GO" id="GO:0005737">
    <property type="term" value="C:cytoplasm"/>
    <property type="evidence" value="ECO:0007669"/>
    <property type="project" value="UniProtKB-SubCell"/>
</dbReference>
<organism evidence="6 7">
    <name type="scientific">Cronobacter muytjensii</name>
    <dbReference type="NCBI Taxonomy" id="413501"/>
    <lineage>
        <taxon>Bacteria</taxon>
        <taxon>Pseudomonadati</taxon>
        <taxon>Pseudomonadota</taxon>
        <taxon>Gammaproteobacteria</taxon>
        <taxon>Enterobacterales</taxon>
        <taxon>Enterobacteriaceae</taxon>
        <taxon>Cronobacter</taxon>
    </lineage>
</organism>
<reference evidence="6 7" key="1">
    <citation type="submission" date="2016-12" db="EMBL/GenBank/DDBJ databases">
        <title>Analysis of the Molecular Diversity Among Cronobacter Species Isolated from Filth Flies Using a Pan Genomic DNA Microarray.</title>
        <authorList>
            <person name="Pava-Ripoll M."/>
            <person name="Tall B."/>
            <person name="Farber J."/>
            <person name="Fanning S."/>
            <person name="Lehner A."/>
            <person name="Stephan R."/>
            <person name="Pagotto F."/>
            <person name="Iverson C."/>
            <person name="Ziobro G."/>
            <person name="Miller A."/>
            <person name="Pearson R."/>
            <person name="Yan Q."/>
            <person name="Kim M."/>
            <person name="Jeong S."/>
            <person name="Park J."/>
            <person name="Jun S."/>
            <person name="Choi H."/>
            <person name="Chung T."/>
            <person name="Yoo Y."/>
            <person name="Park E."/>
            <person name="Hwang S."/>
            <person name="Lee B."/>
            <person name="Sathyamoorthy V."/>
            <person name="Carter L."/>
            <person name="Mammel M."/>
            <person name="Jackson S."/>
            <person name="Kothary M."/>
            <person name="Patel I."/>
            <person name="Grim C."/>
            <person name="Gopinath G."/>
            <person name="Gangiredla J."/>
            <person name="Chase H."/>
        </authorList>
    </citation>
    <scope>NUCLEOTIDE SEQUENCE [LARGE SCALE GENOMIC DNA]</scope>
    <source>
        <strain evidence="6 7">MOD1-Md1s</strain>
    </source>
</reference>
<feature type="initiator methionine" description="Removed" evidence="2">
    <location>
        <position position="1"/>
    </location>
</feature>
<dbReference type="InterPro" id="IPR004370">
    <property type="entry name" value="4-OT-like_dom"/>
</dbReference>
<dbReference type="RefSeq" id="WP_038863021.1">
    <property type="nucleotide sequence ID" value="NZ_CP187979.1"/>
</dbReference>
<dbReference type="PIRSF" id="PIRSF037799">
    <property type="entry name" value="Tautomer_YdcE_prd"/>
    <property type="match status" value="1"/>
</dbReference>
<comment type="similarity">
    <text evidence="2">Belongs to the 4-oxalocrotonate tautomerase family. PptA subfamily.</text>
</comment>
<dbReference type="NCBIfam" id="NF002324">
    <property type="entry name" value="PRK01271.1"/>
    <property type="match status" value="1"/>
</dbReference>
<keyword evidence="8" id="KW-1185">Reference proteome</keyword>
<accession>A0A2T7AT15</accession>
<proteinExistence type="inferred from homology"/>
<dbReference type="Proteomes" id="UP000244378">
    <property type="component" value="Unassembled WGS sequence"/>
</dbReference>
<dbReference type="GO" id="GO:0016862">
    <property type="term" value="F:intramolecular oxidoreductase activity, interconverting keto- and enol-groups"/>
    <property type="evidence" value="ECO:0007669"/>
    <property type="project" value="UniProtKB-UniRule"/>
</dbReference>
<dbReference type="InterPro" id="IPR017284">
    <property type="entry name" value="Tautomerase_PptA"/>
</dbReference>